<dbReference type="EMBL" id="PJQL01001347">
    <property type="protein sequence ID" value="RCH89114.1"/>
    <property type="molecule type" value="Genomic_DNA"/>
</dbReference>
<reference evidence="3 4" key="1">
    <citation type="journal article" date="2018" name="G3 (Bethesda)">
        <title>Phylogenetic and Phylogenomic Definition of Rhizopus Species.</title>
        <authorList>
            <person name="Gryganskyi A.P."/>
            <person name="Golan J."/>
            <person name="Dolatabadi S."/>
            <person name="Mondo S."/>
            <person name="Robb S."/>
            <person name="Idnurm A."/>
            <person name="Muszewska A."/>
            <person name="Steczkiewicz K."/>
            <person name="Masonjones S."/>
            <person name="Liao H.L."/>
            <person name="Gajdeczka M.T."/>
            <person name="Anike F."/>
            <person name="Vuek A."/>
            <person name="Anishchenko I.M."/>
            <person name="Voigt K."/>
            <person name="de Hoog G.S."/>
            <person name="Smith M.E."/>
            <person name="Heitman J."/>
            <person name="Vilgalys R."/>
            <person name="Stajich J.E."/>
        </authorList>
    </citation>
    <scope>NUCLEOTIDE SEQUENCE [LARGE SCALE GENOMIC DNA]</scope>
    <source>
        <strain evidence="3 4">CBS 357.93</strain>
    </source>
</reference>
<evidence type="ECO:0000313" key="4">
    <source>
        <dbReference type="Proteomes" id="UP000252139"/>
    </source>
</evidence>
<dbReference type="PANTHER" id="PTHR46866:SF1">
    <property type="entry name" value="GH12955P"/>
    <property type="match status" value="1"/>
</dbReference>
<dbReference type="Pfam" id="PF02138">
    <property type="entry name" value="Beach"/>
    <property type="match status" value="1"/>
</dbReference>
<dbReference type="InterPro" id="IPR011989">
    <property type="entry name" value="ARM-like"/>
</dbReference>
<dbReference type="STRING" id="86630.A0A367JGP6"/>
<dbReference type="InterPro" id="IPR016024">
    <property type="entry name" value="ARM-type_fold"/>
</dbReference>
<dbReference type="CDD" id="cd06071">
    <property type="entry name" value="Beach"/>
    <property type="match status" value="1"/>
</dbReference>
<dbReference type="Gene3D" id="1.25.10.10">
    <property type="entry name" value="Leucine-rich Repeat Variant"/>
    <property type="match status" value="1"/>
</dbReference>
<name>A0A367JGP6_RHIAZ</name>
<dbReference type="AlphaFoldDB" id="A0A367JGP6"/>
<dbReference type="SUPFAM" id="SSF81837">
    <property type="entry name" value="BEACH domain"/>
    <property type="match status" value="1"/>
</dbReference>
<proteinExistence type="predicted"/>
<evidence type="ECO:0000313" key="3">
    <source>
        <dbReference type="EMBL" id="RCH89114.1"/>
    </source>
</evidence>
<keyword evidence="4" id="KW-1185">Reference proteome</keyword>
<evidence type="ECO:0000259" key="2">
    <source>
        <dbReference type="PROSITE" id="PS50197"/>
    </source>
</evidence>
<feature type="domain" description="BEACH" evidence="2">
    <location>
        <begin position="1"/>
        <end position="261"/>
    </location>
</feature>
<gene>
    <name evidence="3" type="primary">WDR81_1</name>
    <name evidence="3" type="ORF">CU097_000598</name>
</gene>
<comment type="caution">
    <text evidence="3">The sequence shown here is derived from an EMBL/GenBank/DDBJ whole genome shotgun (WGS) entry which is preliminary data.</text>
</comment>
<dbReference type="PROSITE" id="PS50197">
    <property type="entry name" value="BEACH"/>
    <property type="match status" value="1"/>
</dbReference>
<dbReference type="InterPro" id="IPR000409">
    <property type="entry name" value="BEACH_dom"/>
</dbReference>
<keyword evidence="1" id="KW-0853">WD repeat</keyword>
<dbReference type="OrthoDB" id="26681at2759"/>
<dbReference type="PANTHER" id="PTHR46866">
    <property type="entry name" value="GH12955P"/>
    <property type="match status" value="1"/>
</dbReference>
<dbReference type="InterPro" id="IPR036372">
    <property type="entry name" value="BEACH_dom_sf"/>
</dbReference>
<feature type="non-terminal residue" evidence="3">
    <location>
        <position position="706"/>
    </location>
</feature>
<evidence type="ECO:0000256" key="1">
    <source>
        <dbReference type="ARBA" id="ARBA00022574"/>
    </source>
</evidence>
<dbReference type="Gene3D" id="1.10.1540.10">
    <property type="entry name" value="BEACH domain"/>
    <property type="match status" value="1"/>
</dbReference>
<protein>
    <submittedName>
        <fullName evidence="3">WD repeat-containing protein 81</fullName>
    </submittedName>
</protein>
<dbReference type="SUPFAM" id="SSF48371">
    <property type="entry name" value="ARM repeat"/>
    <property type="match status" value="1"/>
</dbReference>
<organism evidence="3 4">
    <name type="scientific">Rhizopus azygosporus</name>
    <name type="common">Rhizopus microsporus var. azygosporus</name>
    <dbReference type="NCBI Taxonomy" id="86630"/>
    <lineage>
        <taxon>Eukaryota</taxon>
        <taxon>Fungi</taxon>
        <taxon>Fungi incertae sedis</taxon>
        <taxon>Mucoromycota</taxon>
        <taxon>Mucoromycotina</taxon>
        <taxon>Mucoromycetes</taxon>
        <taxon>Mucorales</taxon>
        <taxon>Mucorineae</taxon>
        <taxon>Rhizopodaceae</taxon>
        <taxon>Rhizopus</taxon>
    </lineage>
</organism>
<accession>A0A367JGP6</accession>
<dbReference type="SMART" id="SM01026">
    <property type="entry name" value="Beach"/>
    <property type="match status" value="1"/>
</dbReference>
<sequence length="706" mass="80961">MIKLGIPEEPLVIQWVKGDISNYSYLMALNHLAGRREGDPNFHPILPWVTDFSGDRIEDGWRNFTHTKFRINKGDEQLDFTFDGPVPHHITDILSDITYYVYQARRTPIPVLCQFVRSKYEPNEYPSSMQRLYQWTPDECIPEFYADPTIFKSIHPDMPDLQIPKWASSPEDFIYKHAQALESEYVSANLHHWIDLTFGTDLTGKGAVDAKNVALPLLAGQNSFMKHGIIQLFKDKHPQRGCNWDRTPSVHSTTSSIDTSRSLPSSFTEPLVSSLRNEPIRMPISICDNCFIEDLEHYEHLAAFSSKYKLQVNELSVNPVYPKSPFRYSIDPTEKLEQPLNTFAIGAAYDMYCLGNMIQDIYTANNSNVAEQETSSNGMDVVTLEKTEAIIKKVIAALRSDDWEDRPTAKSILSTSDLGFPLSEAIPEMYEFLAAFHQAEWSRRLYLADKWIDCICELEDEAFMLILPSFSQLFTHVETRIGAVSLFPKLAQRLGPEMALQHLLKRIISLFEALRPNLPKILFDTKIIFEFIKRLGILKFLQQMLPCYLEALSVQEGTNKKTAEMAAHSLVHICIFLGPILTSKHIIRQLVKIMLRENQDRTIIIQVMVRIMSEFGSTFTAVQYSYLISLIDTYRVHLTMKNARTIYSILILLEELLAYMLKEAVVTELKSGFISTLYLLLEPLMDDERPSKEDSKLRLTLSIKTI</sequence>
<dbReference type="Proteomes" id="UP000252139">
    <property type="component" value="Unassembled WGS sequence"/>
</dbReference>